<dbReference type="InterPro" id="IPR029058">
    <property type="entry name" value="AB_hydrolase_fold"/>
</dbReference>
<evidence type="ECO:0000256" key="2">
    <source>
        <dbReference type="SAM" id="Phobius"/>
    </source>
</evidence>
<evidence type="ECO:0000313" key="4">
    <source>
        <dbReference type="Proteomes" id="UP001159364"/>
    </source>
</evidence>
<sequence length="437" mass="49724">MASILRLRKLCYLEPLKFISFDTQEVEKKEKKGAQNALENNRKRTKRQSREWRCVDCCCWLIGYACTIWWLLLFFFHCFPATLPGFQVPESPGTRLRREGLTALHLVVLVPGIFTGGLELWQGKPYAEGLFRKRLWGGSFTEVFKRPLCWLEHMSLHNETGLDLPGIRVRVVLGLIAADYFAPGYFVWAVLIENLAKIGYEGKNMYMAAYDWRLSFQNTEGFYLSTTIGPTLMYRTNRNKKVVVVPHLMGGVYFLHFLKWVETASPVGRGGGPSWCAKHIKAIVNISPAFLGVPKAVSNLISSEAKDIASISTELGSFLRHPSAVLNMFNSSGSVMSFWFMLKFMTNYEKLELSDCSTKSMLNSWSMTNLIRPIFQFSQSSSAHENDGENADDKKQPKKLQRRGKQTPKTCIIRKHVCGSGGNNFQKDNKTCIEYKD</sequence>
<feature type="transmembrane region" description="Helical" evidence="2">
    <location>
        <begin position="57"/>
        <end position="83"/>
    </location>
</feature>
<gene>
    <name evidence="3" type="ORF">K2173_020763</name>
</gene>
<accession>A0AAV8TPR1</accession>
<name>A0AAV8TPR1_9ROSI</name>
<dbReference type="Gene3D" id="3.40.50.1820">
    <property type="entry name" value="alpha/beta hydrolase"/>
    <property type="match status" value="1"/>
</dbReference>
<keyword evidence="2" id="KW-1133">Transmembrane helix</keyword>
<dbReference type="AlphaFoldDB" id="A0AAV8TPR1"/>
<dbReference type="PANTHER" id="PTHR11440">
    <property type="entry name" value="LECITHIN-CHOLESTEROL ACYLTRANSFERASE-RELATED"/>
    <property type="match status" value="1"/>
</dbReference>
<feature type="region of interest" description="Disordered" evidence="1">
    <location>
        <begin position="382"/>
        <end position="407"/>
    </location>
</feature>
<keyword evidence="4" id="KW-1185">Reference proteome</keyword>
<dbReference type="InterPro" id="IPR003386">
    <property type="entry name" value="LACT/PDAT_acylTrfase"/>
</dbReference>
<keyword evidence="2" id="KW-0472">Membrane</keyword>
<dbReference type="Proteomes" id="UP001159364">
    <property type="component" value="Linkage Group LG04"/>
</dbReference>
<feature type="compositionally biased region" description="Basic and acidic residues" evidence="1">
    <location>
        <begin position="384"/>
        <end position="395"/>
    </location>
</feature>
<reference evidence="3 4" key="1">
    <citation type="submission" date="2021-09" db="EMBL/GenBank/DDBJ databases">
        <title>Genomic insights and catalytic innovation underlie evolution of tropane alkaloids biosynthesis.</title>
        <authorList>
            <person name="Wang Y.-J."/>
            <person name="Tian T."/>
            <person name="Huang J.-P."/>
            <person name="Huang S.-X."/>
        </authorList>
    </citation>
    <scope>NUCLEOTIDE SEQUENCE [LARGE SCALE GENOMIC DNA]</scope>
    <source>
        <strain evidence="3">KIB-2018</strain>
        <tissue evidence="3">Leaf</tissue>
    </source>
</reference>
<feature type="compositionally biased region" description="Basic residues" evidence="1">
    <location>
        <begin position="396"/>
        <end position="407"/>
    </location>
</feature>
<dbReference type="SUPFAM" id="SSF53474">
    <property type="entry name" value="alpha/beta-Hydrolases"/>
    <property type="match status" value="1"/>
</dbReference>
<evidence type="ECO:0000313" key="3">
    <source>
        <dbReference type="EMBL" id="KAJ8767823.1"/>
    </source>
</evidence>
<dbReference type="EMBL" id="JAIWQS010000004">
    <property type="protein sequence ID" value="KAJ8767823.1"/>
    <property type="molecule type" value="Genomic_DNA"/>
</dbReference>
<protein>
    <submittedName>
        <fullName evidence="3">Uncharacterized protein</fullName>
    </submittedName>
</protein>
<dbReference type="Pfam" id="PF02450">
    <property type="entry name" value="LCAT"/>
    <property type="match status" value="1"/>
</dbReference>
<dbReference type="GO" id="GO:0006629">
    <property type="term" value="P:lipid metabolic process"/>
    <property type="evidence" value="ECO:0007669"/>
    <property type="project" value="InterPro"/>
</dbReference>
<proteinExistence type="predicted"/>
<organism evidence="3 4">
    <name type="scientific">Erythroxylum novogranatense</name>
    <dbReference type="NCBI Taxonomy" id="1862640"/>
    <lineage>
        <taxon>Eukaryota</taxon>
        <taxon>Viridiplantae</taxon>
        <taxon>Streptophyta</taxon>
        <taxon>Embryophyta</taxon>
        <taxon>Tracheophyta</taxon>
        <taxon>Spermatophyta</taxon>
        <taxon>Magnoliopsida</taxon>
        <taxon>eudicotyledons</taxon>
        <taxon>Gunneridae</taxon>
        <taxon>Pentapetalae</taxon>
        <taxon>rosids</taxon>
        <taxon>fabids</taxon>
        <taxon>Malpighiales</taxon>
        <taxon>Erythroxylaceae</taxon>
        <taxon>Erythroxylum</taxon>
    </lineage>
</organism>
<keyword evidence="2" id="KW-0812">Transmembrane</keyword>
<comment type="caution">
    <text evidence="3">The sequence shown here is derived from an EMBL/GenBank/DDBJ whole genome shotgun (WGS) entry which is preliminary data.</text>
</comment>
<evidence type="ECO:0000256" key="1">
    <source>
        <dbReference type="SAM" id="MobiDB-lite"/>
    </source>
</evidence>
<dbReference type="GO" id="GO:0008374">
    <property type="term" value="F:O-acyltransferase activity"/>
    <property type="evidence" value="ECO:0007669"/>
    <property type="project" value="InterPro"/>
</dbReference>